<evidence type="ECO:0000256" key="1">
    <source>
        <dbReference type="SAM" id="MobiDB-lite"/>
    </source>
</evidence>
<protein>
    <submittedName>
        <fullName evidence="2">Uncharacterized protein</fullName>
    </submittedName>
</protein>
<sequence length="96" mass="11063">MDKSDEARRSNVLDNKSKRQADPKHNSFSSFDMVGFRYSSDVECRMYRNADVRLRRDELKLVRNDQGIRETARACALWLGGRQDSAKVARMTAHIG</sequence>
<reference evidence="2 3" key="1">
    <citation type="journal article" date="2019" name="Philos. Trans. R. Soc. Lond., B, Biol. Sci.">
        <title>Ant behaviour and brain gene expression of defending hosts depend on the ecological success of the intruding social parasite.</title>
        <authorList>
            <person name="Kaur R."/>
            <person name="Stoldt M."/>
            <person name="Jongepier E."/>
            <person name="Feldmeyer B."/>
            <person name="Menzel F."/>
            <person name="Bornberg-Bauer E."/>
            <person name="Foitzik S."/>
        </authorList>
    </citation>
    <scope>NUCLEOTIDE SEQUENCE [LARGE SCALE GENOMIC DNA]</scope>
    <source>
        <tissue evidence="2">Whole body</tissue>
    </source>
</reference>
<dbReference type="EMBL" id="QBLH01002572">
    <property type="protein sequence ID" value="TGZ48003.1"/>
    <property type="molecule type" value="Genomic_DNA"/>
</dbReference>
<proteinExistence type="predicted"/>
<evidence type="ECO:0000313" key="3">
    <source>
        <dbReference type="Proteomes" id="UP000310200"/>
    </source>
</evidence>
<name>A0A4S2KF39_9HYME</name>
<gene>
    <name evidence="2" type="ORF">DBV15_05754</name>
</gene>
<organism evidence="2 3">
    <name type="scientific">Temnothorax longispinosus</name>
    <dbReference type="NCBI Taxonomy" id="300112"/>
    <lineage>
        <taxon>Eukaryota</taxon>
        <taxon>Metazoa</taxon>
        <taxon>Ecdysozoa</taxon>
        <taxon>Arthropoda</taxon>
        <taxon>Hexapoda</taxon>
        <taxon>Insecta</taxon>
        <taxon>Pterygota</taxon>
        <taxon>Neoptera</taxon>
        <taxon>Endopterygota</taxon>
        <taxon>Hymenoptera</taxon>
        <taxon>Apocrita</taxon>
        <taxon>Aculeata</taxon>
        <taxon>Formicoidea</taxon>
        <taxon>Formicidae</taxon>
        <taxon>Myrmicinae</taxon>
        <taxon>Temnothorax</taxon>
    </lineage>
</organism>
<keyword evidence="3" id="KW-1185">Reference proteome</keyword>
<evidence type="ECO:0000313" key="2">
    <source>
        <dbReference type="EMBL" id="TGZ48003.1"/>
    </source>
</evidence>
<comment type="caution">
    <text evidence="2">The sequence shown here is derived from an EMBL/GenBank/DDBJ whole genome shotgun (WGS) entry which is preliminary data.</text>
</comment>
<dbReference type="Proteomes" id="UP000310200">
    <property type="component" value="Unassembled WGS sequence"/>
</dbReference>
<dbReference type="AlphaFoldDB" id="A0A4S2KF39"/>
<feature type="region of interest" description="Disordered" evidence="1">
    <location>
        <begin position="1"/>
        <end position="29"/>
    </location>
</feature>
<feature type="compositionally biased region" description="Basic and acidic residues" evidence="1">
    <location>
        <begin position="1"/>
        <end position="25"/>
    </location>
</feature>
<accession>A0A4S2KF39</accession>